<dbReference type="Gene3D" id="3.30.70.1450">
    <property type="entry name" value="Regulator of K+ conductance, C-terminal domain"/>
    <property type="match status" value="1"/>
</dbReference>
<sequence length="158" mass="16745">MILGNAGIVTALAMLFLSLQGSNITNALAKFGVIGLIAMAVLAFPLSKGLDSLLDNFIMKRLSRSTHFSMGAFSQIMSFARGYGIAEVIVRDSDSLSGKTLSESGLTHSDILVLAIRRGYGMIPTPKAGEIIRPDDRLVCFGPLNNIAEAVEADKGQA</sequence>
<keyword evidence="1" id="KW-0472">Membrane</keyword>
<dbReference type="PROSITE" id="PS51202">
    <property type="entry name" value="RCK_C"/>
    <property type="match status" value="1"/>
</dbReference>
<keyword evidence="1" id="KW-0812">Transmembrane</keyword>
<dbReference type="AlphaFoldDB" id="A0A7V2ATX3"/>
<reference evidence="3" key="1">
    <citation type="journal article" date="2020" name="mSystems">
        <title>Genome- and Community-Level Interaction Insights into Carbon Utilization and Element Cycling Functions of Hydrothermarchaeota in Hydrothermal Sediment.</title>
        <authorList>
            <person name="Zhou Z."/>
            <person name="Liu Y."/>
            <person name="Xu W."/>
            <person name="Pan J."/>
            <person name="Luo Z.H."/>
            <person name="Li M."/>
        </authorList>
    </citation>
    <scope>NUCLEOTIDE SEQUENCE [LARGE SCALE GENOMIC DNA]</scope>
    <source>
        <strain evidence="3">SpSt-1233</strain>
    </source>
</reference>
<keyword evidence="1" id="KW-1133">Transmembrane helix</keyword>
<dbReference type="EMBL" id="DSEC01000123">
    <property type="protein sequence ID" value="HER43162.1"/>
    <property type="molecule type" value="Genomic_DNA"/>
</dbReference>
<protein>
    <recommendedName>
        <fullName evidence="2">RCK C-terminal domain-containing protein</fullName>
    </recommendedName>
</protein>
<evidence type="ECO:0000313" key="3">
    <source>
        <dbReference type="EMBL" id="HER43162.1"/>
    </source>
</evidence>
<organism evidence="3">
    <name type="scientific">Eiseniibacteriota bacterium</name>
    <dbReference type="NCBI Taxonomy" id="2212470"/>
    <lineage>
        <taxon>Bacteria</taxon>
        <taxon>Candidatus Eiseniibacteriota</taxon>
    </lineage>
</organism>
<dbReference type="InterPro" id="IPR006037">
    <property type="entry name" value="RCK_C"/>
</dbReference>
<feature type="domain" description="RCK C-terminal" evidence="2">
    <location>
        <begin position="74"/>
        <end position="156"/>
    </location>
</feature>
<comment type="caution">
    <text evidence="3">The sequence shown here is derived from an EMBL/GenBank/DDBJ whole genome shotgun (WGS) entry which is preliminary data.</text>
</comment>
<dbReference type="Pfam" id="PF02080">
    <property type="entry name" value="TrkA_C"/>
    <property type="match status" value="1"/>
</dbReference>
<proteinExistence type="predicted"/>
<feature type="transmembrane region" description="Helical" evidence="1">
    <location>
        <begin position="31"/>
        <end position="54"/>
    </location>
</feature>
<dbReference type="SUPFAM" id="SSF116726">
    <property type="entry name" value="TrkA C-terminal domain-like"/>
    <property type="match status" value="1"/>
</dbReference>
<dbReference type="InterPro" id="IPR036721">
    <property type="entry name" value="RCK_C_sf"/>
</dbReference>
<evidence type="ECO:0000256" key="1">
    <source>
        <dbReference type="SAM" id="Phobius"/>
    </source>
</evidence>
<accession>A0A7V2ATX3</accession>
<dbReference type="Proteomes" id="UP000886069">
    <property type="component" value="Unassembled WGS sequence"/>
</dbReference>
<gene>
    <name evidence="3" type="ORF">ENO08_01735</name>
</gene>
<name>A0A7V2ATX3_UNCEI</name>
<evidence type="ECO:0000259" key="2">
    <source>
        <dbReference type="PROSITE" id="PS51202"/>
    </source>
</evidence>
<dbReference type="GO" id="GO:0006813">
    <property type="term" value="P:potassium ion transport"/>
    <property type="evidence" value="ECO:0007669"/>
    <property type="project" value="InterPro"/>
</dbReference>
<dbReference type="GO" id="GO:0008324">
    <property type="term" value="F:monoatomic cation transmembrane transporter activity"/>
    <property type="evidence" value="ECO:0007669"/>
    <property type="project" value="InterPro"/>
</dbReference>